<dbReference type="GO" id="GO:0008745">
    <property type="term" value="F:N-acetylmuramoyl-L-alanine amidase activity"/>
    <property type="evidence" value="ECO:0007669"/>
    <property type="project" value="UniProtKB-EC"/>
</dbReference>
<protein>
    <submittedName>
        <fullName evidence="2">N-acetylmuramoyl-L-alanine amidase</fullName>
        <ecNumber evidence="2">3.5.1.28</ecNumber>
    </submittedName>
</protein>
<evidence type="ECO:0000313" key="2">
    <source>
        <dbReference type="EMBL" id="OWF32806.1"/>
    </source>
</evidence>
<dbReference type="GO" id="GO:0009253">
    <property type="term" value="P:peptidoglycan catabolic process"/>
    <property type="evidence" value="ECO:0007669"/>
    <property type="project" value="InterPro"/>
</dbReference>
<name>A0A210P8K7_9LACO</name>
<dbReference type="SMART" id="SM00644">
    <property type="entry name" value="Ami_2"/>
    <property type="match status" value="1"/>
</dbReference>
<dbReference type="Gene3D" id="3.40.80.10">
    <property type="entry name" value="Peptidoglycan recognition protein-like"/>
    <property type="match status" value="1"/>
</dbReference>
<dbReference type="InterPro" id="IPR036505">
    <property type="entry name" value="Amidase/PGRP_sf"/>
</dbReference>
<dbReference type="SUPFAM" id="SSF55846">
    <property type="entry name" value="N-acetylmuramoyl-L-alanine amidase-like"/>
    <property type="match status" value="1"/>
</dbReference>
<reference evidence="2 3" key="1">
    <citation type="submission" date="2017-03" db="EMBL/GenBank/DDBJ databases">
        <title>Genome sequence of Lactobacillus kimchii KACC 12383.</title>
        <authorList>
            <person name="Chun J."/>
        </authorList>
    </citation>
    <scope>NUCLEOTIDE SEQUENCE [LARGE SCALE GENOMIC DNA]</scope>
    <source>
        <strain evidence="2 3">KACC 12383</strain>
    </source>
</reference>
<evidence type="ECO:0000313" key="3">
    <source>
        <dbReference type="Proteomes" id="UP000196649"/>
    </source>
</evidence>
<keyword evidence="2" id="KW-0378">Hydrolase</keyword>
<proteinExistence type="predicted"/>
<feature type="domain" description="N-acetylmuramoyl-L-alanine amidase" evidence="1">
    <location>
        <begin position="12"/>
        <end position="150"/>
    </location>
</feature>
<dbReference type="EMBL" id="MXAL01000007">
    <property type="protein sequence ID" value="OWF32806.1"/>
    <property type="molecule type" value="Genomic_DNA"/>
</dbReference>
<comment type="caution">
    <text evidence="2">The sequence shown here is derived from an EMBL/GenBank/DDBJ whole genome shotgun (WGS) entry which is preliminary data.</text>
</comment>
<dbReference type="EC" id="3.5.1.28" evidence="2"/>
<dbReference type="Proteomes" id="UP000196649">
    <property type="component" value="Unassembled WGS sequence"/>
</dbReference>
<dbReference type="RefSeq" id="WP_082397573.1">
    <property type="nucleotide sequence ID" value="NZ_LNUB01000005.1"/>
</dbReference>
<dbReference type="InterPro" id="IPR002502">
    <property type="entry name" value="Amidase_domain"/>
</dbReference>
<organism evidence="2 3">
    <name type="scientific">Companilactobacillus kimchii</name>
    <dbReference type="NCBI Taxonomy" id="2801452"/>
    <lineage>
        <taxon>Bacteria</taxon>
        <taxon>Bacillati</taxon>
        <taxon>Bacillota</taxon>
        <taxon>Bacilli</taxon>
        <taxon>Lactobacillales</taxon>
        <taxon>Lactobacillaceae</taxon>
        <taxon>Companilactobacillus</taxon>
    </lineage>
</organism>
<sequence>MNIDKSYLRQDTPLVGVPPFGQVHAHSTGNNKSMAKEDAGYMSWKDLHSGFFTHVVGNGKIYQTAANNRGAWDVGGGWNSWGYASVELIESHKTKTEFMTDYKIYVNLLRELAVEAGVPLTLDTSEYGVVTHQYCTNNQPNNQSDHVDPYPYLAKWGISKAQFQADVKNGINTVEKPKSTVNNVVQVLDSKAFKTFTTYDGNGKANEGSWITPSSKWVSNSIQVINSKPYFVIGSNIYLPQSSTTFKDKLVINGDQAESVDGKGAAISGSNKKFKAGSEWKTVDKLVNIPGIGWCYQVATNEYIPAKYQQGSGFKG</sequence>
<accession>A0A210P8K7</accession>
<dbReference type="AlphaFoldDB" id="A0A210P8K7"/>
<dbReference type="Pfam" id="PF03217">
    <property type="entry name" value="SlpA"/>
    <property type="match status" value="1"/>
</dbReference>
<evidence type="ECO:0000259" key="1">
    <source>
        <dbReference type="SMART" id="SM00644"/>
    </source>
</evidence>
<dbReference type="CDD" id="cd06583">
    <property type="entry name" value="PGRP"/>
    <property type="match status" value="1"/>
</dbReference>
<gene>
    <name evidence="2" type="primary">cwlA</name>
    <name evidence="2" type="ORF">LKACC12383_01679</name>
</gene>
<dbReference type="InterPro" id="IPR024968">
    <property type="entry name" value="SlpA_C_lactobacillus"/>
</dbReference>